<accession>A0AAD8NM73</accession>
<dbReference type="AlphaFoldDB" id="A0AAD8NM73"/>
<gene>
    <name evidence="1" type="ORF">QVD17_30398</name>
</gene>
<keyword evidence="2" id="KW-1185">Reference proteome</keyword>
<name>A0AAD8NM73_TARER</name>
<sequence length="96" mass="10541">MESYASSSSSDSTLTGEMEMEEAVTSAIVFAASFSQHVVNPPRPIYQRVSVERDEAVANESDAQIRRSGCNRNGSVRKTEEAVETVIVVVQIDDMR</sequence>
<comment type="caution">
    <text evidence="1">The sequence shown here is derived from an EMBL/GenBank/DDBJ whole genome shotgun (WGS) entry which is preliminary data.</text>
</comment>
<evidence type="ECO:0000313" key="1">
    <source>
        <dbReference type="EMBL" id="KAK1414649.1"/>
    </source>
</evidence>
<organism evidence="1 2">
    <name type="scientific">Tagetes erecta</name>
    <name type="common">African marigold</name>
    <dbReference type="NCBI Taxonomy" id="13708"/>
    <lineage>
        <taxon>Eukaryota</taxon>
        <taxon>Viridiplantae</taxon>
        <taxon>Streptophyta</taxon>
        <taxon>Embryophyta</taxon>
        <taxon>Tracheophyta</taxon>
        <taxon>Spermatophyta</taxon>
        <taxon>Magnoliopsida</taxon>
        <taxon>eudicotyledons</taxon>
        <taxon>Gunneridae</taxon>
        <taxon>Pentapetalae</taxon>
        <taxon>asterids</taxon>
        <taxon>campanulids</taxon>
        <taxon>Asterales</taxon>
        <taxon>Asteraceae</taxon>
        <taxon>Asteroideae</taxon>
        <taxon>Heliantheae alliance</taxon>
        <taxon>Tageteae</taxon>
        <taxon>Tagetes</taxon>
    </lineage>
</organism>
<evidence type="ECO:0000313" key="2">
    <source>
        <dbReference type="Proteomes" id="UP001229421"/>
    </source>
</evidence>
<protein>
    <submittedName>
        <fullName evidence="1">Uncharacterized protein</fullName>
    </submittedName>
</protein>
<proteinExistence type="predicted"/>
<reference evidence="1" key="1">
    <citation type="journal article" date="2023" name="bioRxiv">
        <title>Improved chromosome-level genome assembly for marigold (Tagetes erecta).</title>
        <authorList>
            <person name="Jiang F."/>
            <person name="Yuan L."/>
            <person name="Wang S."/>
            <person name="Wang H."/>
            <person name="Xu D."/>
            <person name="Wang A."/>
            <person name="Fan W."/>
        </authorList>
    </citation>
    <scope>NUCLEOTIDE SEQUENCE</scope>
    <source>
        <strain evidence="1">WSJ</strain>
        <tissue evidence="1">Leaf</tissue>
    </source>
</reference>
<dbReference type="Proteomes" id="UP001229421">
    <property type="component" value="Unassembled WGS sequence"/>
</dbReference>
<dbReference type="EMBL" id="JAUHHV010000008">
    <property type="protein sequence ID" value="KAK1414649.1"/>
    <property type="molecule type" value="Genomic_DNA"/>
</dbReference>